<keyword evidence="6" id="KW-0472">Membrane</keyword>
<comment type="subcellular location">
    <subcellularLocation>
        <location evidence="1">Membrane</location>
        <topology evidence="1">Single-pass membrane protein</topology>
    </subcellularLocation>
</comment>
<evidence type="ECO:0000259" key="8">
    <source>
        <dbReference type="Pfam" id="PF13839"/>
    </source>
</evidence>
<dbReference type="OrthoDB" id="630188at2759"/>
<feature type="chain" id="PRO_5016273345" evidence="7">
    <location>
        <begin position="28"/>
        <end position="307"/>
    </location>
</feature>
<evidence type="ECO:0000256" key="2">
    <source>
        <dbReference type="ARBA" id="ARBA00007727"/>
    </source>
</evidence>
<dbReference type="AlphaFoldDB" id="A0A2Z7B5C3"/>
<dbReference type="GO" id="GO:0005794">
    <property type="term" value="C:Golgi apparatus"/>
    <property type="evidence" value="ECO:0007669"/>
    <property type="project" value="TreeGrafter"/>
</dbReference>
<keyword evidence="5" id="KW-1133">Transmembrane helix</keyword>
<evidence type="ECO:0000313" key="11">
    <source>
        <dbReference type="Proteomes" id="UP000250235"/>
    </source>
</evidence>
<keyword evidence="11" id="KW-1185">Reference proteome</keyword>
<sequence length="307" mass="34859">MGSKRSLPLCHLFAIVLSFSLTKSVACEEEKPSRSCDLFKGSWILDDSYPLYDASQCPFSSIGLDCLKSGRPDKMYLKYRWKPLDCDYSRFDGKLFLEKMRGKKIMFVGDSLSANQWQSLGLNRTLKLDTLRDSGLWIGVDVLIFNSYHWWTHTGRFQTWDNYQIGDKIIPDMDRMMAYKIALTSWANWVDSNIDPSKVAVFYQGISAVHYNGSEWKEPSKNCIGQTTPVEAGAYTGENPPGDAVVRSVLSNMKKPVSYLDILLQTQLRKDGHPSSYVGRGVDCSHWCIAGVPDTWNQLLYTILLQT</sequence>
<evidence type="ECO:0000256" key="6">
    <source>
        <dbReference type="ARBA" id="ARBA00023136"/>
    </source>
</evidence>
<evidence type="ECO:0000256" key="5">
    <source>
        <dbReference type="ARBA" id="ARBA00022989"/>
    </source>
</evidence>
<accession>A0A2Z7B5C3</accession>
<dbReference type="GO" id="GO:0016413">
    <property type="term" value="F:O-acetyltransferase activity"/>
    <property type="evidence" value="ECO:0007669"/>
    <property type="project" value="InterPro"/>
</dbReference>
<dbReference type="Pfam" id="PF13839">
    <property type="entry name" value="PC-Esterase"/>
    <property type="match status" value="2"/>
</dbReference>
<dbReference type="PANTHER" id="PTHR32285">
    <property type="entry name" value="PROTEIN TRICHOME BIREFRINGENCE-LIKE 9-RELATED"/>
    <property type="match status" value="1"/>
</dbReference>
<organism evidence="10 11">
    <name type="scientific">Dorcoceras hygrometricum</name>
    <dbReference type="NCBI Taxonomy" id="472368"/>
    <lineage>
        <taxon>Eukaryota</taxon>
        <taxon>Viridiplantae</taxon>
        <taxon>Streptophyta</taxon>
        <taxon>Embryophyta</taxon>
        <taxon>Tracheophyta</taxon>
        <taxon>Spermatophyta</taxon>
        <taxon>Magnoliopsida</taxon>
        <taxon>eudicotyledons</taxon>
        <taxon>Gunneridae</taxon>
        <taxon>Pentapetalae</taxon>
        <taxon>asterids</taxon>
        <taxon>lamiids</taxon>
        <taxon>Lamiales</taxon>
        <taxon>Gesneriaceae</taxon>
        <taxon>Didymocarpoideae</taxon>
        <taxon>Trichosporeae</taxon>
        <taxon>Loxocarpinae</taxon>
        <taxon>Dorcoceras</taxon>
    </lineage>
</organism>
<dbReference type="Pfam" id="PF14416">
    <property type="entry name" value="PMR5N"/>
    <property type="match status" value="1"/>
</dbReference>
<evidence type="ECO:0000256" key="7">
    <source>
        <dbReference type="SAM" id="SignalP"/>
    </source>
</evidence>
<keyword evidence="3" id="KW-0812">Transmembrane</keyword>
<dbReference type="Proteomes" id="UP000250235">
    <property type="component" value="Unassembled WGS sequence"/>
</dbReference>
<dbReference type="InterPro" id="IPR026057">
    <property type="entry name" value="TBL_C"/>
</dbReference>
<keyword evidence="7" id="KW-0732">Signal</keyword>
<evidence type="ECO:0000313" key="10">
    <source>
        <dbReference type="EMBL" id="KZV29714.1"/>
    </source>
</evidence>
<feature type="domain" description="Trichome birefringence-like C-terminal" evidence="8">
    <location>
        <begin position="123"/>
        <end position="302"/>
    </location>
</feature>
<dbReference type="InterPro" id="IPR029962">
    <property type="entry name" value="TBL"/>
</dbReference>
<feature type="domain" description="Trichome birefringence-like C-terminal" evidence="8">
    <location>
        <begin position="90"/>
        <end position="120"/>
    </location>
</feature>
<comment type="similarity">
    <text evidence="2">Belongs to the PC-esterase family. TBL subfamily.</text>
</comment>
<gene>
    <name evidence="10" type="ORF">F511_05808</name>
</gene>
<dbReference type="InterPro" id="IPR025846">
    <property type="entry name" value="TBL_N"/>
</dbReference>
<evidence type="ECO:0000256" key="3">
    <source>
        <dbReference type="ARBA" id="ARBA00022692"/>
    </source>
</evidence>
<name>A0A2Z7B5C3_9LAMI</name>
<dbReference type="GO" id="GO:0016020">
    <property type="term" value="C:membrane"/>
    <property type="evidence" value="ECO:0007669"/>
    <property type="project" value="UniProtKB-SubCell"/>
</dbReference>
<feature type="domain" description="Trichome birefringence-like N-terminal" evidence="9">
    <location>
        <begin position="35"/>
        <end position="87"/>
    </location>
</feature>
<proteinExistence type="inferred from homology"/>
<dbReference type="EMBL" id="KV009357">
    <property type="protein sequence ID" value="KZV29714.1"/>
    <property type="molecule type" value="Genomic_DNA"/>
</dbReference>
<dbReference type="PANTHER" id="PTHR32285:SF30">
    <property type="entry name" value="PROTEIN TRICHOME BIREFRINGENCE-LIKE 42"/>
    <property type="match status" value="1"/>
</dbReference>
<feature type="signal peptide" evidence="7">
    <location>
        <begin position="1"/>
        <end position="27"/>
    </location>
</feature>
<reference evidence="10 11" key="1">
    <citation type="journal article" date="2015" name="Proc. Natl. Acad. Sci. U.S.A.">
        <title>The resurrection genome of Boea hygrometrica: A blueprint for survival of dehydration.</title>
        <authorList>
            <person name="Xiao L."/>
            <person name="Yang G."/>
            <person name="Zhang L."/>
            <person name="Yang X."/>
            <person name="Zhao S."/>
            <person name="Ji Z."/>
            <person name="Zhou Q."/>
            <person name="Hu M."/>
            <person name="Wang Y."/>
            <person name="Chen M."/>
            <person name="Xu Y."/>
            <person name="Jin H."/>
            <person name="Xiao X."/>
            <person name="Hu G."/>
            <person name="Bao F."/>
            <person name="Hu Y."/>
            <person name="Wan P."/>
            <person name="Li L."/>
            <person name="Deng X."/>
            <person name="Kuang T."/>
            <person name="Xiang C."/>
            <person name="Zhu J.K."/>
            <person name="Oliver M.J."/>
            <person name="He Y."/>
        </authorList>
    </citation>
    <scope>NUCLEOTIDE SEQUENCE [LARGE SCALE GENOMIC DNA]</scope>
    <source>
        <strain evidence="11">cv. XS01</strain>
    </source>
</reference>
<keyword evidence="4" id="KW-0735">Signal-anchor</keyword>
<evidence type="ECO:0000259" key="9">
    <source>
        <dbReference type="Pfam" id="PF14416"/>
    </source>
</evidence>
<protein>
    <submittedName>
        <fullName evidence="10">Uncharacterized protein</fullName>
    </submittedName>
</protein>
<evidence type="ECO:0000256" key="1">
    <source>
        <dbReference type="ARBA" id="ARBA00004167"/>
    </source>
</evidence>
<evidence type="ECO:0000256" key="4">
    <source>
        <dbReference type="ARBA" id="ARBA00022968"/>
    </source>
</evidence>